<proteinExistence type="predicted"/>
<dbReference type="EMBL" id="JAGQHS010000003">
    <property type="protein sequence ID" value="MCA9754437.1"/>
    <property type="molecule type" value="Genomic_DNA"/>
</dbReference>
<comment type="caution">
    <text evidence="2">The sequence shown here is derived from an EMBL/GenBank/DDBJ whole genome shotgun (WGS) entry which is preliminary data.</text>
</comment>
<dbReference type="AlphaFoldDB" id="A0A956N947"/>
<evidence type="ECO:0000313" key="2">
    <source>
        <dbReference type="EMBL" id="MCA9754437.1"/>
    </source>
</evidence>
<evidence type="ECO:0000313" key="3">
    <source>
        <dbReference type="Proteomes" id="UP000739538"/>
    </source>
</evidence>
<organism evidence="2 3">
    <name type="scientific">Eiseniibacteriota bacterium</name>
    <dbReference type="NCBI Taxonomy" id="2212470"/>
    <lineage>
        <taxon>Bacteria</taxon>
        <taxon>Candidatus Eiseniibacteriota</taxon>
    </lineage>
</organism>
<name>A0A956N947_UNCEI</name>
<feature type="region of interest" description="Disordered" evidence="1">
    <location>
        <begin position="90"/>
        <end position="109"/>
    </location>
</feature>
<accession>A0A956N947</accession>
<reference evidence="2" key="1">
    <citation type="submission" date="2020-04" db="EMBL/GenBank/DDBJ databases">
        <authorList>
            <person name="Zhang T."/>
        </authorList>
    </citation>
    <scope>NUCLEOTIDE SEQUENCE</scope>
    <source>
        <strain evidence="2">HKST-UBA02</strain>
    </source>
</reference>
<protein>
    <submittedName>
        <fullName evidence="2">Uncharacterized protein</fullName>
    </submittedName>
</protein>
<reference evidence="2" key="2">
    <citation type="journal article" date="2021" name="Microbiome">
        <title>Successional dynamics and alternative stable states in a saline activated sludge microbial community over 9 years.</title>
        <authorList>
            <person name="Wang Y."/>
            <person name="Ye J."/>
            <person name="Ju F."/>
            <person name="Liu L."/>
            <person name="Boyd J.A."/>
            <person name="Deng Y."/>
            <person name="Parks D.H."/>
            <person name="Jiang X."/>
            <person name="Yin X."/>
            <person name="Woodcroft B.J."/>
            <person name="Tyson G.W."/>
            <person name="Hugenholtz P."/>
            <person name="Polz M.F."/>
            <person name="Zhang T."/>
        </authorList>
    </citation>
    <scope>NUCLEOTIDE SEQUENCE</scope>
    <source>
        <strain evidence="2">HKST-UBA02</strain>
    </source>
</reference>
<gene>
    <name evidence="2" type="ORF">KDA27_01440</name>
</gene>
<sequence>MSVRARHMRRSRGVLSHLLRLVLSLSFVVGVITLETEEASGCHDHEPLHPSVSCDACWFSANHTGISAPTSVTLSAPELQVWAPIDHGETALPQGAERSLHRLRAPPTH</sequence>
<evidence type="ECO:0000256" key="1">
    <source>
        <dbReference type="SAM" id="MobiDB-lite"/>
    </source>
</evidence>
<dbReference type="Proteomes" id="UP000739538">
    <property type="component" value="Unassembled WGS sequence"/>
</dbReference>